<evidence type="ECO:0000313" key="4">
    <source>
        <dbReference type="Proteomes" id="UP000830835"/>
    </source>
</evidence>
<sequence length="233" mass="24739">MRFRLSLIPLLLLAFGLSPTAQAQTRQHTRITTPPSGGSLNTSGERTSTGPGTFTHSGSYTRTGPNGGSGSGTYSGQGSRRFIPGQGMEGEYSGQVTSERGQTWQLNHQHTTTRTDEGWQRQGNTTVENAAGETVGSSSAIIKGQPGEGWQRTGQFSNARGQSVTTESSGTPTGPGPGQRKTRIFNDEGELLGGSDTDVQYQWVPGQGWVRTVEGNTLNGQPIRRTTTVSPNP</sequence>
<gene>
    <name evidence="3" type="ORF">JX360_07960</name>
</gene>
<protein>
    <submittedName>
        <fullName evidence="3">Uncharacterized protein</fullName>
    </submittedName>
</protein>
<evidence type="ECO:0000256" key="1">
    <source>
        <dbReference type="SAM" id="MobiDB-lite"/>
    </source>
</evidence>
<accession>A0ABT0CAM5</accession>
<dbReference type="EMBL" id="JAFIRA010000016">
    <property type="protein sequence ID" value="MCJ2542839.1"/>
    <property type="molecule type" value="Genomic_DNA"/>
</dbReference>
<dbReference type="Proteomes" id="UP000830835">
    <property type="component" value="Unassembled WGS sequence"/>
</dbReference>
<proteinExistence type="predicted"/>
<keyword evidence="4" id="KW-1185">Reference proteome</keyword>
<feature type="signal peptide" evidence="2">
    <location>
        <begin position="1"/>
        <end position="23"/>
    </location>
</feature>
<comment type="caution">
    <text evidence="3">The sequence shown here is derived from an EMBL/GenBank/DDBJ whole genome shotgun (WGS) entry which is preliminary data.</text>
</comment>
<feature type="chain" id="PRO_5046625737" evidence="2">
    <location>
        <begin position="24"/>
        <end position="233"/>
    </location>
</feature>
<feature type="compositionally biased region" description="Low complexity" evidence="1">
    <location>
        <begin position="163"/>
        <end position="172"/>
    </location>
</feature>
<feature type="compositionally biased region" description="Polar residues" evidence="1">
    <location>
        <begin position="152"/>
        <end position="162"/>
    </location>
</feature>
<feature type="region of interest" description="Disordered" evidence="1">
    <location>
        <begin position="24"/>
        <end position="93"/>
    </location>
</feature>
<evidence type="ECO:0000256" key="2">
    <source>
        <dbReference type="SAM" id="SignalP"/>
    </source>
</evidence>
<feature type="region of interest" description="Disordered" evidence="1">
    <location>
        <begin position="145"/>
        <end position="183"/>
    </location>
</feature>
<reference evidence="3" key="1">
    <citation type="submission" date="2021-02" db="EMBL/GenBank/DDBJ databases">
        <title>The CRISPR/cas machinery reduction and long-range gene transfer in the hot spring cyanobacterium Synechococcus.</title>
        <authorList>
            <person name="Dvorak P."/>
            <person name="Jahodarova E."/>
            <person name="Hasler P."/>
            <person name="Poulickova A."/>
        </authorList>
    </citation>
    <scope>NUCLEOTIDE SEQUENCE</scope>
    <source>
        <strain evidence="3">Rupite</strain>
    </source>
</reference>
<dbReference type="RefSeq" id="WP_244350119.1">
    <property type="nucleotide sequence ID" value="NZ_JAFIRA010000016.1"/>
</dbReference>
<feature type="compositionally biased region" description="Polar residues" evidence="1">
    <location>
        <begin position="24"/>
        <end position="60"/>
    </location>
</feature>
<evidence type="ECO:0000313" key="3">
    <source>
        <dbReference type="EMBL" id="MCJ2542839.1"/>
    </source>
</evidence>
<name>A0ABT0CAM5_THEVL</name>
<organism evidence="3 4">
    <name type="scientific">Thermostichus vulcanus str. 'Rupite'</name>
    <dbReference type="NCBI Taxonomy" id="2813851"/>
    <lineage>
        <taxon>Bacteria</taxon>
        <taxon>Bacillati</taxon>
        <taxon>Cyanobacteriota</taxon>
        <taxon>Cyanophyceae</taxon>
        <taxon>Thermostichales</taxon>
        <taxon>Thermostichaceae</taxon>
        <taxon>Thermostichus</taxon>
    </lineage>
</organism>
<feature type="compositionally biased region" description="Gly residues" evidence="1">
    <location>
        <begin position="65"/>
        <end position="75"/>
    </location>
</feature>
<keyword evidence="2" id="KW-0732">Signal</keyword>